<evidence type="ECO:0000313" key="7">
    <source>
        <dbReference type="Proteomes" id="UP000631114"/>
    </source>
</evidence>
<dbReference type="InterPro" id="IPR000608">
    <property type="entry name" value="UBC"/>
</dbReference>
<dbReference type="InterPro" id="IPR023313">
    <property type="entry name" value="UBQ-conjugating_AS"/>
</dbReference>
<dbReference type="PROSITE" id="PS50127">
    <property type="entry name" value="UBC_2"/>
    <property type="match status" value="1"/>
</dbReference>
<keyword evidence="4" id="KW-0547">Nucleotide-binding</keyword>
<name>A0A835HPG8_9MAGN</name>
<sequence>MGRQQALLQVETDTWCLSSGLNVVGTLVQVGVSGDGGRPFKPPKVTFCTNIFHPNINSDGSICLGILAKRAMDPQGHHIEGVTFDPLTSK</sequence>
<dbReference type="AlphaFoldDB" id="A0A835HPG8"/>
<keyword evidence="4" id="KW-0067">ATP-binding</keyword>
<dbReference type="Pfam" id="PF00179">
    <property type="entry name" value="UQ_con"/>
    <property type="match status" value="1"/>
</dbReference>
<feature type="domain" description="UBC core" evidence="5">
    <location>
        <begin position="1"/>
        <end position="90"/>
    </location>
</feature>
<dbReference type="PROSITE" id="PS00183">
    <property type="entry name" value="UBC_1"/>
    <property type="match status" value="1"/>
</dbReference>
<evidence type="ECO:0000313" key="6">
    <source>
        <dbReference type="EMBL" id="KAF9602586.1"/>
    </source>
</evidence>
<evidence type="ECO:0000259" key="5">
    <source>
        <dbReference type="PROSITE" id="PS50127"/>
    </source>
</evidence>
<dbReference type="OrthoDB" id="19692at2759"/>
<protein>
    <recommendedName>
        <fullName evidence="5">UBC core domain-containing protein</fullName>
    </recommendedName>
</protein>
<evidence type="ECO:0000256" key="3">
    <source>
        <dbReference type="PROSITE-ProRule" id="PRU10133"/>
    </source>
</evidence>
<dbReference type="GO" id="GO:0005524">
    <property type="term" value="F:ATP binding"/>
    <property type="evidence" value="ECO:0007669"/>
    <property type="project" value="UniProtKB-UniRule"/>
</dbReference>
<dbReference type="Gene3D" id="3.10.110.10">
    <property type="entry name" value="Ubiquitin Conjugating Enzyme"/>
    <property type="match status" value="1"/>
</dbReference>
<proteinExistence type="inferred from homology"/>
<accession>A0A835HPG8</accession>
<dbReference type="EMBL" id="JADFTS010000006">
    <property type="protein sequence ID" value="KAF9602586.1"/>
    <property type="molecule type" value="Genomic_DNA"/>
</dbReference>
<dbReference type="InterPro" id="IPR016135">
    <property type="entry name" value="UBQ-conjugating_enzyme/RWD"/>
</dbReference>
<keyword evidence="2 4" id="KW-0833">Ubl conjugation pathway</keyword>
<organism evidence="6 7">
    <name type="scientific">Coptis chinensis</name>
    <dbReference type="NCBI Taxonomy" id="261450"/>
    <lineage>
        <taxon>Eukaryota</taxon>
        <taxon>Viridiplantae</taxon>
        <taxon>Streptophyta</taxon>
        <taxon>Embryophyta</taxon>
        <taxon>Tracheophyta</taxon>
        <taxon>Spermatophyta</taxon>
        <taxon>Magnoliopsida</taxon>
        <taxon>Ranunculales</taxon>
        <taxon>Ranunculaceae</taxon>
        <taxon>Coptidoideae</taxon>
        <taxon>Coptis</taxon>
    </lineage>
</organism>
<evidence type="ECO:0000256" key="4">
    <source>
        <dbReference type="RuleBase" id="RU362109"/>
    </source>
</evidence>
<gene>
    <name evidence="6" type="ORF">IFM89_029885</name>
</gene>
<keyword evidence="1" id="KW-0808">Transferase</keyword>
<comment type="caution">
    <text evidence="6">The sequence shown here is derived from an EMBL/GenBank/DDBJ whole genome shotgun (WGS) entry which is preliminary data.</text>
</comment>
<keyword evidence="7" id="KW-1185">Reference proteome</keyword>
<evidence type="ECO:0000256" key="1">
    <source>
        <dbReference type="ARBA" id="ARBA00022679"/>
    </source>
</evidence>
<dbReference type="Proteomes" id="UP000631114">
    <property type="component" value="Unassembled WGS sequence"/>
</dbReference>
<dbReference type="SUPFAM" id="SSF54495">
    <property type="entry name" value="UBC-like"/>
    <property type="match status" value="1"/>
</dbReference>
<evidence type="ECO:0000256" key="2">
    <source>
        <dbReference type="ARBA" id="ARBA00022786"/>
    </source>
</evidence>
<dbReference type="GO" id="GO:0016740">
    <property type="term" value="F:transferase activity"/>
    <property type="evidence" value="ECO:0007669"/>
    <property type="project" value="UniProtKB-KW"/>
</dbReference>
<comment type="similarity">
    <text evidence="4">Belongs to the ubiquitin-conjugating enzyme family.</text>
</comment>
<reference evidence="6 7" key="1">
    <citation type="submission" date="2020-10" db="EMBL/GenBank/DDBJ databases">
        <title>The Coptis chinensis genome and diversification of protoberbering-type alkaloids.</title>
        <authorList>
            <person name="Wang B."/>
            <person name="Shu S."/>
            <person name="Song C."/>
            <person name="Liu Y."/>
        </authorList>
    </citation>
    <scope>NUCLEOTIDE SEQUENCE [LARGE SCALE GENOMIC DNA]</scope>
    <source>
        <strain evidence="6">HL-2020</strain>
        <tissue evidence="6">Leaf</tissue>
    </source>
</reference>
<feature type="active site" description="Glycyl thioester intermediate" evidence="3">
    <location>
        <position position="63"/>
    </location>
</feature>